<feature type="domain" description="Reverse transcriptase Ty1/copia-type" evidence="2">
    <location>
        <begin position="486"/>
        <end position="562"/>
    </location>
</feature>
<dbReference type="Pfam" id="PF25597">
    <property type="entry name" value="SH3_retrovirus"/>
    <property type="match status" value="1"/>
</dbReference>
<proteinExistence type="predicted"/>
<evidence type="ECO:0000259" key="4">
    <source>
        <dbReference type="Pfam" id="PF25597"/>
    </source>
</evidence>
<dbReference type="EMBL" id="BKCJ010260804">
    <property type="protein sequence ID" value="GEZ28320.1"/>
    <property type="molecule type" value="Genomic_DNA"/>
</dbReference>
<comment type="caution">
    <text evidence="5">The sequence shown here is derived from an EMBL/GenBank/DDBJ whole genome shotgun (WGS) entry which is preliminary data.</text>
</comment>
<reference evidence="5" key="1">
    <citation type="journal article" date="2019" name="Sci. Rep.">
        <title>Draft genome of Tanacetum cinerariifolium, the natural source of mosquito coil.</title>
        <authorList>
            <person name="Yamashiro T."/>
            <person name="Shiraishi A."/>
            <person name="Satake H."/>
            <person name="Nakayama K."/>
        </authorList>
    </citation>
    <scope>NUCLEOTIDE SEQUENCE</scope>
</reference>
<name>A0A699I6W3_TANCI</name>
<feature type="domain" description="Retrovirus-related Pol polyprotein from transposon TNT 1-94-like beta-barrel" evidence="3">
    <location>
        <begin position="245"/>
        <end position="287"/>
    </location>
</feature>
<gene>
    <name evidence="5" type="ORF">Tci_500293</name>
</gene>
<dbReference type="InterPro" id="IPR013103">
    <property type="entry name" value="RVT_2"/>
</dbReference>
<evidence type="ECO:0000259" key="3">
    <source>
        <dbReference type="Pfam" id="PF22936"/>
    </source>
</evidence>
<evidence type="ECO:0000313" key="5">
    <source>
        <dbReference type="EMBL" id="GEZ28320.1"/>
    </source>
</evidence>
<dbReference type="InterPro" id="IPR054722">
    <property type="entry name" value="PolX-like_BBD"/>
</dbReference>
<protein>
    <submittedName>
        <fullName evidence="5">Uncharacterized protein</fullName>
    </submittedName>
</protein>
<organism evidence="5">
    <name type="scientific">Tanacetum cinerariifolium</name>
    <name type="common">Dalmatian daisy</name>
    <name type="synonym">Chrysanthemum cinerariifolium</name>
    <dbReference type="NCBI Taxonomy" id="118510"/>
    <lineage>
        <taxon>Eukaryota</taxon>
        <taxon>Viridiplantae</taxon>
        <taxon>Streptophyta</taxon>
        <taxon>Embryophyta</taxon>
        <taxon>Tracheophyta</taxon>
        <taxon>Spermatophyta</taxon>
        <taxon>Magnoliopsida</taxon>
        <taxon>eudicotyledons</taxon>
        <taxon>Gunneridae</taxon>
        <taxon>Pentapetalae</taxon>
        <taxon>asterids</taxon>
        <taxon>campanulids</taxon>
        <taxon>Asterales</taxon>
        <taxon>Asteraceae</taxon>
        <taxon>Asteroideae</taxon>
        <taxon>Anthemideae</taxon>
        <taxon>Anthemidinae</taxon>
        <taxon>Tanacetum</taxon>
    </lineage>
</organism>
<dbReference type="Pfam" id="PF07727">
    <property type="entry name" value="RVT_2"/>
    <property type="match status" value="1"/>
</dbReference>
<dbReference type="InterPro" id="IPR057670">
    <property type="entry name" value="SH3_retrovirus"/>
</dbReference>
<dbReference type="AlphaFoldDB" id="A0A699I6W3"/>
<feature type="compositionally biased region" description="Polar residues" evidence="1">
    <location>
        <begin position="124"/>
        <end position="149"/>
    </location>
</feature>
<feature type="region of interest" description="Disordered" evidence="1">
    <location>
        <begin position="112"/>
        <end position="149"/>
    </location>
</feature>
<dbReference type="Pfam" id="PF22936">
    <property type="entry name" value="Pol_BBD"/>
    <property type="match status" value="1"/>
</dbReference>
<feature type="domain" description="Retroviral polymerase SH3-like" evidence="4">
    <location>
        <begin position="350"/>
        <end position="396"/>
    </location>
</feature>
<evidence type="ECO:0000259" key="2">
    <source>
        <dbReference type="Pfam" id="PF07727"/>
    </source>
</evidence>
<sequence>MACDDSWKSKLTKLNDENVLLKTQVDSVVQERENIKLEYQKLFNSIKATQVQHQREVNELIENVKKKTYAYGDVWFKLKNKIKTIENGKNVNTKFDKSNTLRKLLRVESSNCVKRPKSKDTKSNNRVLKNTNVKSPSTNDRKVSSSVTVGSNKHKTMNSIVCQSNANVLKAKTINAVNDGLNSICVSCGKDVFMLSHEKCVSRSALSVDSMVKRALFISSIAAKSKNLGSTVCSCKIQAIQLILWIIDSGCSKHMTGNLQLLINFIEKFIGTVRFENDHFATITGYDDYVQGNLMFKAISQYVIYTTNRTLVEATHTMLIFSKTSEFLWAEAIATACFTHNRFLTHTSDRDDLEKMKPKADIGIFIGYFKSSRGFRIYNRRTKKIMETIHVKFNELIAMGSDCNNSRPRFDCSNFQDSLEDSQSVPSEEDLYNFFGPLYKEYYVTRTLEMSNDFALNTLDNEYIPSSSSIVVKKNKAPQIVSSSKEPIVKWISKNKTDDKNIVIQNKSRLVAKGYSQEEGINFEESFAPVARLEVVRIFVAYVAHKNFPIYQVDVKMAFLNGP</sequence>
<accession>A0A699I6W3</accession>
<evidence type="ECO:0000256" key="1">
    <source>
        <dbReference type="SAM" id="MobiDB-lite"/>
    </source>
</evidence>